<dbReference type="Proteomes" id="UP000016630">
    <property type="component" value="Unassembled WGS sequence"/>
</dbReference>
<keyword evidence="1" id="KW-0812">Transmembrane</keyword>
<dbReference type="EMBL" id="AWUW01000031">
    <property type="protein sequence ID" value="ERJ68176.1"/>
    <property type="molecule type" value="Genomic_DNA"/>
</dbReference>
<feature type="transmembrane region" description="Helical" evidence="1">
    <location>
        <begin position="32"/>
        <end position="52"/>
    </location>
</feature>
<keyword evidence="1" id="KW-0472">Membrane</keyword>
<keyword evidence="1" id="KW-1133">Transmembrane helix</keyword>
<dbReference type="PATRIC" id="fig|1227271.3.peg.466"/>
<dbReference type="HOGENOM" id="CLU_176977_1_0_10"/>
<evidence type="ECO:0000313" key="3">
    <source>
        <dbReference type="Proteomes" id="UP000016630"/>
    </source>
</evidence>
<comment type="caution">
    <text evidence="2">The sequence shown here is derived from an EMBL/GenBank/DDBJ whole genome shotgun (WGS) entry which is preliminary data.</text>
</comment>
<evidence type="ECO:0000256" key="1">
    <source>
        <dbReference type="SAM" id="Phobius"/>
    </source>
</evidence>
<protein>
    <recommendedName>
        <fullName evidence="4">Signal peptide protein, YSIRK family</fullName>
    </recommendedName>
</protein>
<evidence type="ECO:0000313" key="2">
    <source>
        <dbReference type="EMBL" id="ERJ68176.1"/>
    </source>
</evidence>
<organism evidence="2 3">
    <name type="scientific">Porphyromonas gingivalis F0570</name>
    <dbReference type="NCBI Taxonomy" id="1227271"/>
    <lineage>
        <taxon>Bacteria</taxon>
        <taxon>Pseudomonadati</taxon>
        <taxon>Bacteroidota</taxon>
        <taxon>Bacteroidia</taxon>
        <taxon>Bacteroidales</taxon>
        <taxon>Porphyromonadaceae</taxon>
        <taxon>Porphyromonas</taxon>
    </lineage>
</organism>
<dbReference type="InterPro" id="IPR021448">
    <property type="entry name" value="DUF3098"/>
</dbReference>
<evidence type="ECO:0008006" key="4">
    <source>
        <dbReference type="Google" id="ProtNLM"/>
    </source>
</evidence>
<proteinExistence type="predicted"/>
<dbReference type="Pfam" id="PF11297">
    <property type="entry name" value="DUF3098"/>
    <property type="match status" value="1"/>
</dbReference>
<reference evidence="2 3" key="1">
    <citation type="submission" date="2013-06" db="EMBL/GenBank/DDBJ databases">
        <authorList>
            <person name="Weinstock G."/>
            <person name="Sodergren E."/>
            <person name="Lobos E.A."/>
            <person name="Fulton L."/>
            <person name="Fulton R."/>
            <person name="Courtney L."/>
            <person name="Fronick C."/>
            <person name="O'Laughlin M."/>
            <person name="Godfrey J."/>
            <person name="Wilson R.M."/>
            <person name="Miner T."/>
            <person name="Farmer C."/>
            <person name="Delehaunty K."/>
            <person name="Cordes M."/>
            <person name="Minx P."/>
            <person name="Tomlinson C."/>
            <person name="Chen J."/>
            <person name="Wollam A."/>
            <person name="Pepin K.H."/>
            <person name="Bhonagiri V."/>
            <person name="Zhang X."/>
            <person name="Warren W."/>
            <person name="Mitreva M."/>
            <person name="Mardis E.R."/>
            <person name="Wilson R.K."/>
        </authorList>
    </citation>
    <scope>NUCLEOTIDE SEQUENCE [LARGE SCALE GENOMIC DNA]</scope>
    <source>
        <strain evidence="2 3">F0570</strain>
    </source>
</reference>
<name>A0A0E2LS46_PORGN</name>
<accession>A0A0E2LS46</accession>
<dbReference type="AlphaFoldDB" id="A0A0E2LS46"/>
<feature type="transmembrane region" description="Helical" evidence="1">
    <location>
        <begin position="72"/>
        <end position="90"/>
    </location>
</feature>
<gene>
    <name evidence="2" type="ORF">HMPREF1555_00514</name>
</gene>
<sequence>MEAKCTSYKARNIDKPTKTIKQHTMLFGKKNFILMGASAILIILGFVLMSGGGSADQVSFNPDIFSAKRIQIAPWVSMAGFVLMVYAIMVSPDKKDNRK</sequence>